<feature type="region of interest" description="Disordered" evidence="10">
    <location>
        <begin position="106"/>
        <end position="140"/>
    </location>
</feature>
<comment type="subunit">
    <text evidence="9">The Tat system comprises two distinct complexes: a TatABC complex, containing multiple copies of TatA, TatB and TatC subunits, and a separate TatA complex, containing only TatA subunits. Substrates initially bind to the TatABC complex, which probably triggers association of the separate TatA complex to form the active translocon.</text>
</comment>
<evidence type="ECO:0000313" key="13">
    <source>
        <dbReference type="Proteomes" id="UP000254601"/>
    </source>
</evidence>
<dbReference type="GO" id="GO:0033281">
    <property type="term" value="C:TAT protein transport complex"/>
    <property type="evidence" value="ECO:0007669"/>
    <property type="project" value="UniProtKB-UniRule"/>
</dbReference>
<dbReference type="GO" id="GO:0043953">
    <property type="term" value="P:protein transport by the Tat complex"/>
    <property type="evidence" value="ECO:0007669"/>
    <property type="project" value="UniProtKB-UniRule"/>
</dbReference>
<name>A0A380MY65_9GAMM</name>
<keyword evidence="6 9" id="KW-1133">Transmembrane helix</keyword>
<keyword evidence="5 9" id="KW-0653">Protein transport</keyword>
<accession>A0A380MY65</accession>
<sequence>MFDIGFWELVTIAIIGIVVVGPDKLPEVVRKVMATVRKFRRMFDDVKHDIERELEIDEMRRYVEETDIQEHIRKLNQSVIDGEKGIKTEGKAILDSLDKEIKSVEKTISHAEIDESSHTPPEKPINPEAEKDSGIEHKSS</sequence>
<dbReference type="AlphaFoldDB" id="A0A380MY65"/>
<dbReference type="OrthoDB" id="9816005at2"/>
<evidence type="ECO:0000256" key="11">
    <source>
        <dbReference type="SAM" id="Phobius"/>
    </source>
</evidence>
<feature type="transmembrane region" description="Helical" evidence="11">
    <location>
        <begin position="6"/>
        <end position="23"/>
    </location>
</feature>
<dbReference type="PANTHER" id="PTHR33162">
    <property type="entry name" value="SEC-INDEPENDENT PROTEIN TRANSLOCASE PROTEIN TATA, CHLOROPLASTIC"/>
    <property type="match status" value="1"/>
</dbReference>
<evidence type="ECO:0000256" key="8">
    <source>
        <dbReference type="ARBA" id="ARBA00023136"/>
    </source>
</evidence>
<evidence type="ECO:0000256" key="6">
    <source>
        <dbReference type="ARBA" id="ARBA00022989"/>
    </source>
</evidence>
<evidence type="ECO:0000256" key="4">
    <source>
        <dbReference type="ARBA" id="ARBA00022692"/>
    </source>
</evidence>
<proteinExistence type="inferred from homology"/>
<dbReference type="Proteomes" id="UP000254601">
    <property type="component" value="Unassembled WGS sequence"/>
</dbReference>
<dbReference type="EMBL" id="UHIC01000001">
    <property type="protein sequence ID" value="SUO97218.1"/>
    <property type="molecule type" value="Genomic_DNA"/>
</dbReference>
<dbReference type="NCBIfam" id="TIGR01410">
    <property type="entry name" value="tatB"/>
    <property type="match status" value="1"/>
</dbReference>
<evidence type="ECO:0000256" key="10">
    <source>
        <dbReference type="SAM" id="MobiDB-lite"/>
    </source>
</evidence>
<dbReference type="Pfam" id="PF02416">
    <property type="entry name" value="TatA_B_E"/>
    <property type="match status" value="1"/>
</dbReference>
<dbReference type="HAMAP" id="MF_00237">
    <property type="entry name" value="TatB"/>
    <property type="match status" value="1"/>
</dbReference>
<dbReference type="InterPro" id="IPR018448">
    <property type="entry name" value="TatB"/>
</dbReference>
<feature type="compositionally biased region" description="Basic and acidic residues" evidence="10">
    <location>
        <begin position="128"/>
        <end position="140"/>
    </location>
</feature>
<keyword evidence="3 9" id="KW-1003">Cell membrane</keyword>
<gene>
    <name evidence="9 12" type="primary">tatB</name>
    <name evidence="12" type="ORF">NCTC13337_02273</name>
</gene>
<keyword evidence="4 9" id="KW-0812">Transmembrane</keyword>
<comment type="similarity">
    <text evidence="9">Belongs to the TatB family.</text>
</comment>
<protein>
    <recommendedName>
        <fullName evidence="9">Sec-independent protein translocase protein TatB</fullName>
    </recommendedName>
</protein>
<feature type="compositionally biased region" description="Basic and acidic residues" evidence="10">
    <location>
        <begin position="106"/>
        <end position="121"/>
    </location>
</feature>
<organism evidence="12 13">
    <name type="scientific">Suttonella ornithocola</name>
    <dbReference type="NCBI Taxonomy" id="279832"/>
    <lineage>
        <taxon>Bacteria</taxon>
        <taxon>Pseudomonadati</taxon>
        <taxon>Pseudomonadota</taxon>
        <taxon>Gammaproteobacteria</taxon>
        <taxon>Cardiobacteriales</taxon>
        <taxon>Cardiobacteriaceae</taxon>
        <taxon>Suttonella</taxon>
    </lineage>
</organism>
<dbReference type="RefSeq" id="WP_072575994.1">
    <property type="nucleotide sequence ID" value="NZ_LWHB01000041.1"/>
</dbReference>
<dbReference type="PRINTS" id="PR01506">
    <property type="entry name" value="TATBPROTEIN"/>
</dbReference>
<dbReference type="InterPro" id="IPR003369">
    <property type="entry name" value="TatA/B/E"/>
</dbReference>
<dbReference type="GO" id="GO:0008320">
    <property type="term" value="F:protein transmembrane transporter activity"/>
    <property type="evidence" value="ECO:0007669"/>
    <property type="project" value="UniProtKB-UniRule"/>
</dbReference>
<comment type="function">
    <text evidence="9">Part of the twin-arginine translocation (Tat) system that transports large folded proteins containing a characteristic twin-arginine motif in their signal peptide across membranes. Together with TatC, TatB is part of a receptor directly interacting with Tat signal peptides. TatB may form an oligomeric binding site that transiently accommodates folded Tat precursor proteins before their translocation.</text>
</comment>
<evidence type="ECO:0000256" key="3">
    <source>
        <dbReference type="ARBA" id="ARBA00022475"/>
    </source>
</evidence>
<evidence type="ECO:0000313" key="12">
    <source>
        <dbReference type="EMBL" id="SUO97218.1"/>
    </source>
</evidence>
<keyword evidence="8 9" id="KW-0472">Membrane</keyword>
<keyword evidence="7 9" id="KW-0811">Translocation</keyword>
<evidence type="ECO:0000256" key="7">
    <source>
        <dbReference type="ARBA" id="ARBA00023010"/>
    </source>
</evidence>
<keyword evidence="13" id="KW-1185">Reference proteome</keyword>
<comment type="subcellular location">
    <subcellularLocation>
        <location evidence="9">Cell membrane</location>
        <topology evidence="9">Single-pass membrane protein</topology>
    </subcellularLocation>
    <subcellularLocation>
        <location evidence="1">Membrane</location>
        <topology evidence="1">Single-pass membrane protein</topology>
    </subcellularLocation>
</comment>
<dbReference type="Gene3D" id="1.20.5.3310">
    <property type="match status" value="1"/>
</dbReference>
<evidence type="ECO:0000256" key="5">
    <source>
        <dbReference type="ARBA" id="ARBA00022927"/>
    </source>
</evidence>
<keyword evidence="2 9" id="KW-0813">Transport</keyword>
<reference evidence="12 13" key="1">
    <citation type="submission" date="2018-06" db="EMBL/GenBank/DDBJ databases">
        <authorList>
            <consortium name="Pathogen Informatics"/>
            <person name="Doyle S."/>
        </authorList>
    </citation>
    <scope>NUCLEOTIDE SEQUENCE [LARGE SCALE GENOMIC DNA]</scope>
    <source>
        <strain evidence="12 13">NCTC13337</strain>
    </source>
</reference>
<evidence type="ECO:0000256" key="9">
    <source>
        <dbReference type="HAMAP-Rule" id="MF_00237"/>
    </source>
</evidence>
<evidence type="ECO:0000256" key="1">
    <source>
        <dbReference type="ARBA" id="ARBA00004167"/>
    </source>
</evidence>
<dbReference type="PANTHER" id="PTHR33162:SF1">
    <property type="entry name" value="SEC-INDEPENDENT PROTEIN TRANSLOCASE PROTEIN TATA, CHLOROPLASTIC"/>
    <property type="match status" value="1"/>
</dbReference>
<evidence type="ECO:0000256" key="2">
    <source>
        <dbReference type="ARBA" id="ARBA00022448"/>
    </source>
</evidence>